<sequence length="371" mass="41106">MKEIKNIIDAYHQIDFSQHKVALATVVRVEGSSYRRAGARMLISDSGEWVGGISGGCLEGDALKRARFAIAQNKASVVTYDTSEDDPYQIGVGLGCNGIIDVLLTPLDVENPNNQVLALQQCVESRKPEVLVTVTKLRMETDAIQLGDTFHFESANQFESIFPLKEISEELLSDIQDGLISTKSSIKSYSLEDGTIQLFIEVLIPATHLLVYGGNYDIYPMVKLAKEIGWKVSVICNPLKVQKQLFTWADAVIEKENAKNIAIDPYTVAILMAHDYNTDFTNLRHLLSTEIPYIGMLGPKKRSDKMFKAMAEEGESVSEKDAARIASPVGLDIGANTPEEIAISILAEIKTIFSKRSGERLKFRDKPIYEV</sequence>
<dbReference type="Proteomes" id="UP001302949">
    <property type="component" value="Unassembled WGS sequence"/>
</dbReference>
<dbReference type="RefSeq" id="WP_323298687.1">
    <property type="nucleotide sequence ID" value="NZ_JAYFUM010000028.1"/>
</dbReference>
<accession>A0ABU5QG75</accession>
<feature type="domain" description="XdhC Rossmann" evidence="2">
    <location>
        <begin position="209"/>
        <end position="349"/>
    </location>
</feature>
<proteinExistence type="predicted"/>
<comment type="caution">
    <text evidence="3">The sequence shown here is derived from an EMBL/GenBank/DDBJ whole genome shotgun (WGS) entry which is preliminary data.</text>
</comment>
<evidence type="ECO:0000259" key="1">
    <source>
        <dbReference type="Pfam" id="PF02625"/>
    </source>
</evidence>
<dbReference type="PANTHER" id="PTHR30388:SF6">
    <property type="entry name" value="XANTHINE DEHYDROGENASE SUBUNIT A-RELATED"/>
    <property type="match status" value="1"/>
</dbReference>
<feature type="domain" description="XdhC- CoxI" evidence="1">
    <location>
        <begin position="18"/>
        <end position="81"/>
    </location>
</feature>
<reference evidence="3 4" key="1">
    <citation type="submission" date="2023-12" db="EMBL/GenBank/DDBJ databases">
        <title>Novel species of the genus Arcicella isolated from rivers.</title>
        <authorList>
            <person name="Lu H."/>
        </authorList>
    </citation>
    <scope>NUCLEOTIDE SEQUENCE [LARGE SCALE GENOMIC DNA]</scope>
    <source>
        <strain evidence="3 4">KCTC 23307</strain>
    </source>
</reference>
<dbReference type="InterPro" id="IPR052698">
    <property type="entry name" value="MoCofactor_Util/Proc"/>
</dbReference>
<dbReference type="Gene3D" id="3.40.50.720">
    <property type="entry name" value="NAD(P)-binding Rossmann-like Domain"/>
    <property type="match status" value="1"/>
</dbReference>
<protein>
    <submittedName>
        <fullName evidence="3">XdhC family protein</fullName>
    </submittedName>
</protein>
<evidence type="ECO:0000259" key="2">
    <source>
        <dbReference type="Pfam" id="PF13478"/>
    </source>
</evidence>
<dbReference type="EMBL" id="JAYFUM010000028">
    <property type="protein sequence ID" value="MEA5141532.1"/>
    <property type="molecule type" value="Genomic_DNA"/>
</dbReference>
<organism evidence="3 4">
    <name type="scientific">Arcicella rigui</name>
    <dbReference type="NCBI Taxonomy" id="797020"/>
    <lineage>
        <taxon>Bacteria</taxon>
        <taxon>Pseudomonadati</taxon>
        <taxon>Bacteroidota</taxon>
        <taxon>Cytophagia</taxon>
        <taxon>Cytophagales</taxon>
        <taxon>Flectobacillaceae</taxon>
        <taxon>Arcicella</taxon>
    </lineage>
</organism>
<dbReference type="Pfam" id="PF02625">
    <property type="entry name" value="XdhC_CoxI"/>
    <property type="match status" value="1"/>
</dbReference>
<evidence type="ECO:0000313" key="4">
    <source>
        <dbReference type="Proteomes" id="UP001302949"/>
    </source>
</evidence>
<dbReference type="InterPro" id="IPR003777">
    <property type="entry name" value="XdhC_CoxI"/>
</dbReference>
<keyword evidence="4" id="KW-1185">Reference proteome</keyword>
<dbReference type="InterPro" id="IPR027051">
    <property type="entry name" value="XdhC_Rossmann_dom"/>
</dbReference>
<evidence type="ECO:0000313" key="3">
    <source>
        <dbReference type="EMBL" id="MEA5141532.1"/>
    </source>
</evidence>
<name>A0ABU5QG75_9BACT</name>
<dbReference type="PANTHER" id="PTHR30388">
    <property type="entry name" value="ALDEHYDE OXIDOREDUCTASE MOLYBDENUM COFACTOR ASSEMBLY PROTEIN"/>
    <property type="match status" value="1"/>
</dbReference>
<dbReference type="Pfam" id="PF13478">
    <property type="entry name" value="XdhC_C"/>
    <property type="match status" value="1"/>
</dbReference>
<gene>
    <name evidence="3" type="ORF">VB248_20425</name>
</gene>